<dbReference type="EMBL" id="JAATNW010000003">
    <property type="protein sequence ID" value="NMH59765.1"/>
    <property type="molecule type" value="Genomic_DNA"/>
</dbReference>
<evidence type="ECO:0000313" key="2">
    <source>
        <dbReference type="Proteomes" id="UP000709336"/>
    </source>
</evidence>
<keyword evidence="2" id="KW-1185">Reference proteome</keyword>
<proteinExistence type="predicted"/>
<sequence length="59" mass="6744">MDVPNQHLKCLLERTDIAFKALLQEPDSVERNLAYEDAKKELDVFVSNLRSSLAQRKVG</sequence>
<protein>
    <recommendedName>
        <fullName evidence="3">Lacal_2735 family protein</fullName>
    </recommendedName>
</protein>
<evidence type="ECO:0000313" key="1">
    <source>
        <dbReference type="EMBL" id="NMH59765.1"/>
    </source>
</evidence>
<gene>
    <name evidence="1" type="ORF">HCJ96_07030</name>
</gene>
<reference evidence="1 2" key="1">
    <citation type="submission" date="2020-03" db="EMBL/GenBank/DDBJ databases">
        <title>Alteromonas ponticola sp. nov., isolated from seawater.</title>
        <authorList>
            <person name="Yoon J.-H."/>
            <person name="Kim Y.-O."/>
        </authorList>
    </citation>
    <scope>NUCLEOTIDE SEQUENCE [LARGE SCALE GENOMIC DNA]</scope>
    <source>
        <strain evidence="1 2">MYP5</strain>
    </source>
</reference>
<dbReference type="Proteomes" id="UP000709336">
    <property type="component" value="Unassembled WGS sequence"/>
</dbReference>
<organism evidence="1 2">
    <name type="scientific">Alteromonas ponticola</name>
    <dbReference type="NCBI Taxonomy" id="2720613"/>
    <lineage>
        <taxon>Bacteria</taxon>
        <taxon>Pseudomonadati</taxon>
        <taxon>Pseudomonadota</taxon>
        <taxon>Gammaproteobacteria</taxon>
        <taxon>Alteromonadales</taxon>
        <taxon>Alteromonadaceae</taxon>
        <taxon>Alteromonas/Salinimonas group</taxon>
        <taxon>Alteromonas</taxon>
    </lineage>
</organism>
<evidence type="ECO:0008006" key="3">
    <source>
        <dbReference type="Google" id="ProtNLM"/>
    </source>
</evidence>
<name>A0ABX1QZW5_9ALTE</name>
<comment type="caution">
    <text evidence="1">The sequence shown here is derived from an EMBL/GenBank/DDBJ whole genome shotgun (WGS) entry which is preliminary data.</text>
</comment>
<dbReference type="RefSeq" id="WP_169210319.1">
    <property type="nucleotide sequence ID" value="NZ_JAATNW010000003.1"/>
</dbReference>
<accession>A0ABX1QZW5</accession>